<accession>A0A7K0CJU3</accession>
<dbReference type="EMBL" id="WEGJ01000015">
    <property type="protein sequence ID" value="MQY13760.1"/>
    <property type="molecule type" value="Genomic_DNA"/>
</dbReference>
<sequence>MILALIVFVMLATLAALGLVACSRREPSRHLLPAVRTVAVLGVAVVYVVWLFTLGGGR</sequence>
<evidence type="ECO:0000313" key="2">
    <source>
        <dbReference type="EMBL" id="MQY13760.1"/>
    </source>
</evidence>
<keyword evidence="1" id="KW-0812">Transmembrane</keyword>
<comment type="caution">
    <text evidence="2">The sequence shown here is derived from an EMBL/GenBank/DDBJ whole genome shotgun (WGS) entry which is preliminary data.</text>
</comment>
<evidence type="ECO:0000256" key="1">
    <source>
        <dbReference type="SAM" id="Phobius"/>
    </source>
</evidence>
<gene>
    <name evidence="2" type="ORF">SRB5_39120</name>
</gene>
<dbReference type="Proteomes" id="UP000466345">
    <property type="component" value="Unassembled WGS sequence"/>
</dbReference>
<reference evidence="2 3" key="1">
    <citation type="submission" date="2019-10" db="EMBL/GenBank/DDBJ databases">
        <title>Streptomyces smaragdinus sp. nov. and Streptomyces fabii sp. nov., isolated from the gut of fungus growing-termite Macrotermes natalensis.</title>
        <authorList>
            <person name="Schwitalla J."/>
            <person name="Benndorf R."/>
            <person name="Martin K."/>
            <person name="De Beer W."/>
            <person name="Kaster A.-K."/>
            <person name="Vollmers J."/>
            <person name="Poulsen M."/>
            <person name="Beemelmanns C."/>
        </authorList>
    </citation>
    <scope>NUCLEOTIDE SEQUENCE [LARGE SCALE GENOMIC DNA]</scope>
    <source>
        <strain evidence="2 3">RB5</strain>
    </source>
</reference>
<keyword evidence="1" id="KW-1133">Transmembrane helix</keyword>
<dbReference type="AlphaFoldDB" id="A0A7K0CJU3"/>
<name>A0A7K0CJU3_9ACTN</name>
<organism evidence="2 3">
    <name type="scientific">Streptomyces smaragdinus</name>
    <dbReference type="NCBI Taxonomy" id="2585196"/>
    <lineage>
        <taxon>Bacteria</taxon>
        <taxon>Bacillati</taxon>
        <taxon>Actinomycetota</taxon>
        <taxon>Actinomycetes</taxon>
        <taxon>Kitasatosporales</taxon>
        <taxon>Streptomycetaceae</taxon>
        <taxon>Streptomyces</taxon>
    </lineage>
</organism>
<keyword evidence="3" id="KW-1185">Reference proteome</keyword>
<protein>
    <submittedName>
        <fullName evidence="2">Uncharacterized protein</fullName>
    </submittedName>
</protein>
<evidence type="ECO:0000313" key="3">
    <source>
        <dbReference type="Proteomes" id="UP000466345"/>
    </source>
</evidence>
<feature type="transmembrane region" description="Helical" evidence="1">
    <location>
        <begin position="34"/>
        <end position="54"/>
    </location>
</feature>
<keyword evidence="1" id="KW-0472">Membrane</keyword>
<proteinExistence type="predicted"/>